<keyword evidence="1" id="KW-0812">Transmembrane</keyword>
<evidence type="ECO:0000313" key="2">
    <source>
        <dbReference type="EMBL" id="PNR99231.1"/>
    </source>
</evidence>
<keyword evidence="1" id="KW-0472">Membrane</keyword>
<dbReference type="Proteomes" id="UP000236604">
    <property type="component" value="Unassembled WGS sequence"/>
</dbReference>
<evidence type="ECO:0008006" key="4">
    <source>
        <dbReference type="Google" id="ProtNLM"/>
    </source>
</evidence>
<sequence>MLSLIVMIIVYMLTMILIHELGHVIAIYLIGGRLKKFEYSWSSIKGVYSYPENLTFKKYIFFTINGVSMQLLASLVFILSVNDTIWVSFALFYFSIISINLVPLSTTDGAFIFKAYPSKKIKNLLWFLVGLLFILSLSGLVFLWKDKEAESYTQLGMTLVYLLMLILSTRRMVYLHKEEYYGNKAIQYRKKGK</sequence>
<comment type="caution">
    <text evidence="2">The sequence shown here is derived from an EMBL/GenBank/DDBJ whole genome shotgun (WGS) entry which is preliminary data.</text>
</comment>
<proteinExistence type="predicted"/>
<keyword evidence="3" id="KW-1185">Reference proteome</keyword>
<organism evidence="2 3">
    <name type="scientific">Petrotoga mexicana DSM 14811</name>
    <dbReference type="NCBI Taxonomy" id="1122954"/>
    <lineage>
        <taxon>Bacteria</taxon>
        <taxon>Thermotogati</taxon>
        <taxon>Thermotogota</taxon>
        <taxon>Thermotogae</taxon>
        <taxon>Petrotogales</taxon>
        <taxon>Petrotogaceae</taxon>
        <taxon>Petrotoga</taxon>
    </lineage>
</organism>
<feature type="transmembrane region" description="Helical" evidence="1">
    <location>
        <begin position="6"/>
        <end position="30"/>
    </location>
</feature>
<feature type="transmembrane region" description="Helical" evidence="1">
    <location>
        <begin position="124"/>
        <end position="145"/>
    </location>
</feature>
<feature type="transmembrane region" description="Helical" evidence="1">
    <location>
        <begin position="151"/>
        <end position="168"/>
    </location>
</feature>
<evidence type="ECO:0000256" key="1">
    <source>
        <dbReference type="SAM" id="Phobius"/>
    </source>
</evidence>
<name>A0A2K1P8W5_9BACT</name>
<dbReference type="AlphaFoldDB" id="A0A2K1P8W5"/>
<reference evidence="2 3" key="1">
    <citation type="submission" date="2013-12" db="EMBL/GenBank/DDBJ databases">
        <title>Comparative genomics of Petrotoga isolates.</title>
        <authorList>
            <person name="Nesbo C.L."/>
            <person name="Charchuk R."/>
            <person name="Chow K."/>
        </authorList>
    </citation>
    <scope>NUCLEOTIDE SEQUENCE [LARGE SCALE GENOMIC DNA]</scope>
    <source>
        <strain evidence="2 3">DSM 14811</strain>
    </source>
</reference>
<feature type="transmembrane region" description="Helical" evidence="1">
    <location>
        <begin position="85"/>
        <end position="104"/>
    </location>
</feature>
<evidence type="ECO:0000313" key="3">
    <source>
        <dbReference type="Proteomes" id="UP000236604"/>
    </source>
</evidence>
<gene>
    <name evidence="2" type="ORF">X927_06045</name>
</gene>
<dbReference type="EMBL" id="AZRN01000023">
    <property type="protein sequence ID" value="PNR99231.1"/>
    <property type="molecule type" value="Genomic_DNA"/>
</dbReference>
<accession>A0A2K1P8W5</accession>
<protein>
    <recommendedName>
        <fullName evidence="4">Peptidase M50</fullName>
    </recommendedName>
</protein>
<feature type="transmembrane region" description="Helical" evidence="1">
    <location>
        <begin position="59"/>
        <end position="79"/>
    </location>
</feature>
<keyword evidence="1" id="KW-1133">Transmembrane helix</keyword>